<proteinExistence type="predicted"/>
<gene>
    <name evidence="2" type="ORF">CEP52_016703</name>
</gene>
<dbReference type="STRING" id="1325735.A0A428S156"/>
<feature type="region of interest" description="Disordered" evidence="1">
    <location>
        <begin position="64"/>
        <end position="168"/>
    </location>
</feature>
<organism evidence="2 3">
    <name type="scientific">Fusarium oligoseptatum</name>
    <dbReference type="NCBI Taxonomy" id="2604345"/>
    <lineage>
        <taxon>Eukaryota</taxon>
        <taxon>Fungi</taxon>
        <taxon>Dikarya</taxon>
        <taxon>Ascomycota</taxon>
        <taxon>Pezizomycotina</taxon>
        <taxon>Sordariomycetes</taxon>
        <taxon>Hypocreomycetidae</taxon>
        <taxon>Hypocreales</taxon>
        <taxon>Nectriaceae</taxon>
        <taxon>Fusarium</taxon>
        <taxon>Fusarium solani species complex</taxon>
    </lineage>
</organism>
<keyword evidence="3" id="KW-1185">Reference proteome</keyword>
<feature type="compositionally biased region" description="Low complexity" evidence="1">
    <location>
        <begin position="149"/>
        <end position="163"/>
    </location>
</feature>
<dbReference type="AlphaFoldDB" id="A0A428S156"/>
<dbReference type="EMBL" id="NKCK01000377">
    <property type="protein sequence ID" value="RSL83485.1"/>
    <property type="molecule type" value="Genomic_DNA"/>
</dbReference>
<reference evidence="2 3" key="1">
    <citation type="submission" date="2017-06" db="EMBL/GenBank/DDBJ databases">
        <title>Comparative genomic analysis of Ambrosia Fusariam Clade fungi.</title>
        <authorList>
            <person name="Stajich J.E."/>
            <person name="Carrillo J."/>
            <person name="Kijimoto T."/>
            <person name="Eskalen A."/>
            <person name="O'Donnell K."/>
            <person name="Kasson M."/>
        </authorList>
    </citation>
    <scope>NUCLEOTIDE SEQUENCE [LARGE SCALE GENOMIC DNA]</scope>
    <source>
        <strain evidence="2 3">NRRL62579</strain>
    </source>
</reference>
<name>A0A428S156_9HYPO</name>
<dbReference type="PANTHER" id="PTHR35392">
    <property type="entry name" value="ZN(II)2CYS6 TRANSCRIPTION FACTOR (EUROFUNG)-RELATED-RELATED"/>
    <property type="match status" value="1"/>
</dbReference>
<evidence type="ECO:0000313" key="2">
    <source>
        <dbReference type="EMBL" id="RSL83485.1"/>
    </source>
</evidence>
<dbReference type="InterPro" id="IPR052973">
    <property type="entry name" value="Fungal_sec-metab_reg_TF"/>
</dbReference>
<accession>A0A428S156</accession>
<sequence length="463" mass="51966">MTRTMNTDENDVSPTADLDPSQIPLLDSWYPPEPFEADLSAEEWGQINFHDTIFNFPDHLIPDQSANMTKSDHQPTITTSSIPASDFELVNTVQPTDEIPSTKPDNTQTPEGGPDESPGSAGIARRLRRSERSVTVQSRPDLGTRRESSTLSSTMDLTPSSSSCDENEPCERCIRVAGSVKLFGQPCQRVDLADVIPFRTGNARMGQTDSVFPNPLWSVGNPIRTTAVTHFFERVDVALLPKLKLMCRQFTPTEGDILFEHYEDADGKVVVVECPPVACINIATKKTKEALEGYMQEIWPYAVREMLATSKDEIYRHGLTEANRLASMTNNPAPILRQALEILACVHINFDTPILVGDTLDVPILKDKRSPIQGRYPVPSVLDFQLDTLCIQHMQKLMKAVSRGLKKIIFSKDRQSRWYEIFLTIFVLLVSVEQVYLTQYEYLKGATIANDVGFIYLDTMIIY</sequence>
<evidence type="ECO:0000256" key="1">
    <source>
        <dbReference type="SAM" id="MobiDB-lite"/>
    </source>
</evidence>
<feature type="region of interest" description="Disordered" evidence="1">
    <location>
        <begin position="1"/>
        <end position="23"/>
    </location>
</feature>
<feature type="compositionally biased region" description="Polar residues" evidence="1">
    <location>
        <begin position="64"/>
        <end position="83"/>
    </location>
</feature>
<dbReference type="Proteomes" id="UP000287144">
    <property type="component" value="Unassembled WGS sequence"/>
</dbReference>
<protein>
    <submittedName>
        <fullName evidence="2">Uncharacterized protein</fullName>
    </submittedName>
</protein>
<comment type="caution">
    <text evidence="2">The sequence shown here is derived from an EMBL/GenBank/DDBJ whole genome shotgun (WGS) entry which is preliminary data.</text>
</comment>
<evidence type="ECO:0000313" key="3">
    <source>
        <dbReference type="Proteomes" id="UP000287144"/>
    </source>
</evidence>